<dbReference type="InterPro" id="IPR025669">
    <property type="entry name" value="AAA_dom"/>
</dbReference>
<feature type="domain" description="AAA" evidence="1">
    <location>
        <begin position="1"/>
        <end position="166"/>
    </location>
</feature>
<dbReference type="KEGG" id="snan:I6N98_11240"/>
<dbReference type="CDD" id="cd02042">
    <property type="entry name" value="ParAB_family"/>
    <property type="match status" value="1"/>
</dbReference>
<sequence length="245" mass="27476">MKVLSCYSLKGGVGKTAAAVNIADLAARRDIKTLLVDLDPQGASAFYFRVKPAKAKLGKTLLSAANSSVRDHIRESDYPNLDILPAHQNFRKFEALLADHNKGGKRLRRILDILGKDYQLLVLDCPPGLGYLSEAVLHASDIVVAPIIPTTLSERAFDQLMDFIKQKGISKKKIRPFFSMVQAQKSLHRRTIPRMLTHYPQFLRTPIPFSKDVENMGERRAPLSRFAATRPATRAFSMLFDELFP</sequence>
<reference evidence="2 3" key="1">
    <citation type="submission" date="2020-12" db="EMBL/GenBank/DDBJ databases">
        <authorList>
            <person name="Shan Y."/>
        </authorList>
    </citation>
    <scope>NUCLEOTIDE SEQUENCE [LARGE SCALE GENOMIC DNA]</scope>
    <source>
        <strain evidence="3">csc3.9</strain>
    </source>
</reference>
<gene>
    <name evidence="2" type="ORF">I6N98_11240</name>
</gene>
<dbReference type="Gene3D" id="3.40.50.300">
    <property type="entry name" value="P-loop containing nucleotide triphosphate hydrolases"/>
    <property type="match status" value="1"/>
</dbReference>
<name>A0A7T4QYE8_9GAMM</name>
<dbReference type="InterPro" id="IPR050678">
    <property type="entry name" value="DNA_Partitioning_ATPase"/>
</dbReference>
<dbReference type="RefSeq" id="WP_198568456.1">
    <property type="nucleotide sequence ID" value="NZ_CP066167.1"/>
</dbReference>
<dbReference type="EMBL" id="CP066167">
    <property type="protein sequence ID" value="QQD16954.1"/>
    <property type="molecule type" value="Genomic_DNA"/>
</dbReference>
<accession>A0A7T4QYE8</accession>
<dbReference type="AlphaFoldDB" id="A0A7T4QYE8"/>
<dbReference type="PANTHER" id="PTHR13696:SF52">
    <property type="entry name" value="PARA FAMILY PROTEIN CT_582"/>
    <property type="match status" value="1"/>
</dbReference>
<evidence type="ECO:0000313" key="2">
    <source>
        <dbReference type="EMBL" id="QQD16954.1"/>
    </source>
</evidence>
<evidence type="ECO:0000259" key="1">
    <source>
        <dbReference type="Pfam" id="PF13614"/>
    </source>
</evidence>
<dbReference type="SUPFAM" id="SSF52540">
    <property type="entry name" value="P-loop containing nucleoside triphosphate hydrolases"/>
    <property type="match status" value="1"/>
</dbReference>
<evidence type="ECO:0000313" key="3">
    <source>
        <dbReference type="Proteomes" id="UP000596063"/>
    </source>
</evidence>
<proteinExistence type="predicted"/>
<keyword evidence="3" id="KW-1185">Reference proteome</keyword>
<dbReference type="Pfam" id="PF13614">
    <property type="entry name" value="AAA_31"/>
    <property type="match status" value="1"/>
</dbReference>
<protein>
    <submittedName>
        <fullName evidence="2">AAA family ATPase</fullName>
    </submittedName>
</protein>
<dbReference type="PANTHER" id="PTHR13696">
    <property type="entry name" value="P-LOOP CONTAINING NUCLEOSIDE TRIPHOSPHATE HYDROLASE"/>
    <property type="match status" value="1"/>
</dbReference>
<dbReference type="Proteomes" id="UP000596063">
    <property type="component" value="Chromosome"/>
</dbReference>
<organism evidence="2 3">
    <name type="scientific">Spongiibacter nanhainus</name>
    <dbReference type="NCBI Taxonomy" id="2794344"/>
    <lineage>
        <taxon>Bacteria</taxon>
        <taxon>Pseudomonadati</taxon>
        <taxon>Pseudomonadota</taxon>
        <taxon>Gammaproteobacteria</taxon>
        <taxon>Cellvibrionales</taxon>
        <taxon>Spongiibacteraceae</taxon>
        <taxon>Spongiibacter</taxon>
    </lineage>
</organism>
<dbReference type="InterPro" id="IPR027417">
    <property type="entry name" value="P-loop_NTPase"/>
</dbReference>